<dbReference type="InterPro" id="IPR016159">
    <property type="entry name" value="Cullin_repeat-like_dom_sf"/>
</dbReference>
<feature type="compositionally biased region" description="Polar residues" evidence="2">
    <location>
        <begin position="9"/>
        <end position="23"/>
    </location>
</feature>
<evidence type="ECO:0000256" key="2">
    <source>
        <dbReference type="SAM" id="MobiDB-lite"/>
    </source>
</evidence>
<dbReference type="EMBL" id="CAJVPV010007947">
    <property type="protein sequence ID" value="CAG8624716.1"/>
    <property type="molecule type" value="Genomic_DNA"/>
</dbReference>
<dbReference type="GO" id="GO:0031625">
    <property type="term" value="F:ubiquitin protein ligase binding"/>
    <property type="evidence" value="ECO:0007669"/>
    <property type="project" value="InterPro"/>
</dbReference>
<dbReference type="PANTHER" id="PTHR46636">
    <property type="entry name" value="CDK2-ASSOCIATED AND CULLIN DOMAIN-CONTAINING PROTEIN 1"/>
    <property type="match status" value="1"/>
</dbReference>
<name>A0A9N9D676_9GLOM</name>
<evidence type="ECO:0000259" key="3">
    <source>
        <dbReference type="Pfam" id="PF00888"/>
    </source>
</evidence>
<feature type="region of interest" description="Disordered" evidence="2">
    <location>
        <begin position="1"/>
        <end position="23"/>
    </location>
</feature>
<feature type="domain" description="Cullin N-terminal" evidence="3">
    <location>
        <begin position="59"/>
        <end position="168"/>
    </location>
</feature>
<gene>
    <name evidence="4" type="ORF">AMORRO_LOCUS8818</name>
</gene>
<feature type="region of interest" description="Disordered" evidence="2">
    <location>
        <begin position="258"/>
        <end position="280"/>
    </location>
</feature>
<dbReference type="PANTHER" id="PTHR46636:SF1">
    <property type="entry name" value="CDK2-ASSOCIATED AND CULLIN DOMAIN-CONTAINING PROTEIN 1"/>
    <property type="match status" value="1"/>
</dbReference>
<dbReference type="InterPro" id="IPR001373">
    <property type="entry name" value="Cullin_N"/>
</dbReference>
<dbReference type="OrthoDB" id="2343631at2759"/>
<dbReference type="InterPro" id="IPR042652">
    <property type="entry name" value="CACUL1"/>
</dbReference>
<keyword evidence="5" id="KW-1185">Reference proteome</keyword>
<dbReference type="GO" id="GO:0019901">
    <property type="term" value="F:protein kinase binding"/>
    <property type="evidence" value="ECO:0007669"/>
    <property type="project" value="TreeGrafter"/>
</dbReference>
<organism evidence="4 5">
    <name type="scientific">Acaulospora morrowiae</name>
    <dbReference type="NCBI Taxonomy" id="94023"/>
    <lineage>
        <taxon>Eukaryota</taxon>
        <taxon>Fungi</taxon>
        <taxon>Fungi incertae sedis</taxon>
        <taxon>Mucoromycota</taxon>
        <taxon>Glomeromycotina</taxon>
        <taxon>Glomeromycetes</taxon>
        <taxon>Diversisporales</taxon>
        <taxon>Acaulosporaceae</taxon>
        <taxon>Acaulospora</taxon>
    </lineage>
</organism>
<evidence type="ECO:0000256" key="1">
    <source>
        <dbReference type="ARBA" id="ARBA00006019"/>
    </source>
</evidence>
<dbReference type="SUPFAM" id="SSF74788">
    <property type="entry name" value="Cullin repeat-like"/>
    <property type="match status" value="1"/>
</dbReference>
<evidence type="ECO:0000313" key="5">
    <source>
        <dbReference type="Proteomes" id="UP000789342"/>
    </source>
</evidence>
<comment type="similarity">
    <text evidence="1">Belongs to the cullin family.</text>
</comment>
<reference evidence="4" key="1">
    <citation type="submission" date="2021-06" db="EMBL/GenBank/DDBJ databases">
        <authorList>
            <person name="Kallberg Y."/>
            <person name="Tangrot J."/>
            <person name="Rosling A."/>
        </authorList>
    </citation>
    <scope>NUCLEOTIDE SEQUENCE</scope>
    <source>
        <strain evidence="4">CL551</strain>
    </source>
</reference>
<dbReference type="GO" id="GO:0000082">
    <property type="term" value="P:G1/S transition of mitotic cell cycle"/>
    <property type="evidence" value="ECO:0007669"/>
    <property type="project" value="TreeGrafter"/>
</dbReference>
<dbReference type="AlphaFoldDB" id="A0A9N9D676"/>
<evidence type="ECO:0000313" key="4">
    <source>
        <dbReference type="EMBL" id="CAG8624716.1"/>
    </source>
</evidence>
<accession>A0A9N9D676</accession>
<protein>
    <submittedName>
        <fullName evidence="4">2840_t:CDS:1</fullName>
    </submittedName>
</protein>
<sequence length="280" mass="32579">MDVVMSDGEPQSTSTQKTSSIGSSFGMNPVTECTYGSTFWPQISCFVRSAMQTDMQIERPLHTFSHEELYRSIYWMCWQGFQKRLYADLTSVIEESLNTLEKQLENIQQMELWLEKFKQICVNHARATDILGSVFAYLDKTYIQYALHENLRDILVERFQHLILEKSEMRAIFVFSMILDSPEAFSLDLVVGTVEALYKINPDNIYLNPTLFQNSIKNMTIPCNLDDIRHRHVTLEAKYQLERLKNEGWEPGFSQLKRPSAVIEEDDTQVKSSKRQHHSS</sequence>
<comment type="caution">
    <text evidence="4">The sequence shown here is derived from an EMBL/GenBank/DDBJ whole genome shotgun (WGS) entry which is preliminary data.</text>
</comment>
<dbReference type="Gene3D" id="1.20.1310.10">
    <property type="entry name" value="Cullin Repeats"/>
    <property type="match status" value="1"/>
</dbReference>
<dbReference type="Pfam" id="PF00888">
    <property type="entry name" value="Cullin"/>
    <property type="match status" value="1"/>
</dbReference>
<dbReference type="Proteomes" id="UP000789342">
    <property type="component" value="Unassembled WGS sequence"/>
</dbReference>
<dbReference type="GO" id="GO:0006511">
    <property type="term" value="P:ubiquitin-dependent protein catabolic process"/>
    <property type="evidence" value="ECO:0007669"/>
    <property type="project" value="InterPro"/>
</dbReference>
<proteinExistence type="inferred from homology"/>